<dbReference type="PANTHER" id="PTHR44163:SF1">
    <property type="entry name" value="U3 SMALL NUCLEOLAR RNA-ASSOCIATED PROTEIN 4 HOMOLOG"/>
    <property type="match status" value="1"/>
</dbReference>
<evidence type="ECO:0000256" key="1">
    <source>
        <dbReference type="PROSITE-ProRule" id="PRU00221"/>
    </source>
</evidence>
<name>A0A1G4JY01_9SACH</name>
<protein>
    <submittedName>
        <fullName evidence="3">LAME_0F14378g1_1</fullName>
    </submittedName>
</protein>
<dbReference type="SUPFAM" id="SSF69322">
    <property type="entry name" value="Tricorn protease domain 2"/>
    <property type="match status" value="1"/>
</dbReference>
<organism evidence="3 4">
    <name type="scientific">Lachancea meyersii CBS 8951</name>
    <dbReference type="NCBI Taxonomy" id="1266667"/>
    <lineage>
        <taxon>Eukaryota</taxon>
        <taxon>Fungi</taxon>
        <taxon>Dikarya</taxon>
        <taxon>Ascomycota</taxon>
        <taxon>Saccharomycotina</taxon>
        <taxon>Saccharomycetes</taxon>
        <taxon>Saccharomycetales</taxon>
        <taxon>Saccharomycetaceae</taxon>
        <taxon>Lachancea</taxon>
    </lineage>
</organism>
<proteinExistence type="predicted"/>
<keyword evidence="1" id="KW-0853">WD repeat</keyword>
<dbReference type="OrthoDB" id="8883818at2759"/>
<dbReference type="GO" id="GO:0034455">
    <property type="term" value="C:t-UTP complex"/>
    <property type="evidence" value="ECO:0007669"/>
    <property type="project" value="TreeGrafter"/>
</dbReference>
<dbReference type="SMART" id="SM00320">
    <property type="entry name" value="WD40"/>
    <property type="match status" value="6"/>
</dbReference>
<dbReference type="GO" id="GO:0030686">
    <property type="term" value="C:90S preribosome"/>
    <property type="evidence" value="ECO:0007669"/>
    <property type="project" value="InterPro"/>
</dbReference>
<dbReference type="Gene3D" id="2.130.10.10">
    <property type="entry name" value="YVTN repeat-like/Quinoprotein amine dehydrogenase"/>
    <property type="match status" value="2"/>
</dbReference>
<dbReference type="AlphaFoldDB" id="A0A1G4JY01"/>
<feature type="compositionally biased region" description="Acidic residues" evidence="2">
    <location>
        <begin position="664"/>
        <end position="677"/>
    </location>
</feature>
<accession>A0A1G4JY01</accession>
<keyword evidence="4" id="KW-1185">Reference proteome</keyword>
<gene>
    <name evidence="3" type="ORF">LAME_0F14378G</name>
</gene>
<evidence type="ECO:0000313" key="3">
    <source>
        <dbReference type="EMBL" id="SCU95986.1"/>
    </source>
</evidence>
<dbReference type="GO" id="GO:0000462">
    <property type="term" value="P:maturation of SSU-rRNA from tricistronic rRNA transcript (SSU-rRNA, 5.8S rRNA, LSU-rRNA)"/>
    <property type="evidence" value="ECO:0007669"/>
    <property type="project" value="InterPro"/>
</dbReference>
<feature type="region of interest" description="Disordered" evidence="2">
    <location>
        <begin position="642"/>
        <end position="691"/>
    </location>
</feature>
<dbReference type="InterPro" id="IPR036322">
    <property type="entry name" value="WD40_repeat_dom_sf"/>
</dbReference>
<dbReference type="FunFam" id="2.130.10.10:FF:000896">
    <property type="entry name" value="U3 small nucleolar RNA-associated protein 4"/>
    <property type="match status" value="1"/>
</dbReference>
<dbReference type="InterPro" id="IPR046351">
    <property type="entry name" value="UTP4"/>
</dbReference>
<dbReference type="PANTHER" id="PTHR44163">
    <property type="entry name" value="U3 SMALL NUCLEOLAR RNA-ASSOCIATED PROTEIN 4 HOMOLOG"/>
    <property type="match status" value="1"/>
</dbReference>
<dbReference type="InterPro" id="IPR001680">
    <property type="entry name" value="WD40_rpt"/>
</dbReference>
<dbReference type="PROSITE" id="PS50082">
    <property type="entry name" value="WD_REPEATS_2"/>
    <property type="match status" value="2"/>
</dbReference>
<sequence length="746" mass="83141">MTQDSRNVLIHRARFADFKGANITALAFSHASKSDKRTPSDLRLALGRSNGDIEIWNPRNGWCQELTIQGGKDRTVEGLVWSNLPGEPLRLFSIGASTVVTEWDLSSGLALKNYDCNAGVIWSLALNSAQTQLAVGCDNGCVVLINISGGPGVMEHEAVLQRQDSRVLSVTWKGSDYVIGGCADGRIRIWRASNSEEMRGRIVHTMKVDKSKKESTLVWSVLYLPNKNQIVSGDSTGSVKFWDLQYATLTQTFKSHEADVLCLSTDETNTKVFSAGVDRKIYQYNLSAVSAAKKTYKWIVASNRLLHSNDVRTMTSYQSRGADFLVSGGLEKNLIVSSISAFTDSTYTKIPYSAPFHKNALFNSQQRLCVVWQQSCIRIWAISADSSDEKGYKLLCKLSLKDEQNISTCAMSEDGQVLIVGRPSTTKLFHLRPSNGKLKVTKLDNDFLLKTGTKHVKFIDNSKIIMVSSKNEVFYLDLEDEDADEKASEIELPDQPEDISVSKIPHIASINHIECRGSLAVITRICGTMDLINLKNYTAVSVARVTNFITALHLSQRDTALVATADNKLLEFSLKETDESHIGTMSEWCKKNKDFLPKDFGSSKNKYVGIFSDGRSQDRVWLWGSNCLASFDMSQDLPISTRKRPKKHRIDGNTVTDRNSYIDGGEEEDEDDDELESTEPLLKERPTPEQVAKRVTKDSNSFFFTEKYKSMLLVDVLADHELVVIENPGTSRVTSTPAFDLPKLIV</sequence>
<dbReference type="GO" id="GO:0003723">
    <property type="term" value="F:RNA binding"/>
    <property type="evidence" value="ECO:0007669"/>
    <property type="project" value="TreeGrafter"/>
</dbReference>
<feature type="repeat" description="WD" evidence="1">
    <location>
        <begin position="211"/>
        <end position="252"/>
    </location>
</feature>
<evidence type="ECO:0000313" key="4">
    <source>
        <dbReference type="Proteomes" id="UP000191144"/>
    </source>
</evidence>
<dbReference type="InterPro" id="IPR015943">
    <property type="entry name" value="WD40/YVTN_repeat-like_dom_sf"/>
</dbReference>
<dbReference type="SUPFAM" id="SSF50978">
    <property type="entry name" value="WD40 repeat-like"/>
    <property type="match status" value="1"/>
</dbReference>
<evidence type="ECO:0000256" key="2">
    <source>
        <dbReference type="SAM" id="MobiDB-lite"/>
    </source>
</evidence>
<feature type="repeat" description="WD" evidence="1">
    <location>
        <begin position="160"/>
        <end position="200"/>
    </location>
</feature>
<dbReference type="GO" id="GO:0032040">
    <property type="term" value="C:small-subunit processome"/>
    <property type="evidence" value="ECO:0007669"/>
    <property type="project" value="TreeGrafter"/>
</dbReference>
<dbReference type="Proteomes" id="UP000191144">
    <property type="component" value="Chromosome F"/>
</dbReference>
<dbReference type="EMBL" id="LT598477">
    <property type="protein sequence ID" value="SCU95986.1"/>
    <property type="molecule type" value="Genomic_DNA"/>
</dbReference>
<dbReference type="Pfam" id="PF00400">
    <property type="entry name" value="WD40"/>
    <property type="match status" value="2"/>
</dbReference>
<feature type="compositionally biased region" description="Basic and acidic residues" evidence="2">
    <location>
        <begin position="681"/>
        <end position="691"/>
    </location>
</feature>
<reference evidence="4" key="1">
    <citation type="submission" date="2016-03" db="EMBL/GenBank/DDBJ databases">
        <authorList>
            <person name="Devillers Hugo."/>
        </authorList>
    </citation>
    <scope>NUCLEOTIDE SEQUENCE [LARGE SCALE GENOMIC DNA]</scope>
</reference>